<dbReference type="InterPro" id="IPR005123">
    <property type="entry name" value="Oxoglu/Fe-dep_dioxygenase_dom"/>
</dbReference>
<comment type="caution">
    <text evidence="2">The sequence shown here is derived from an EMBL/GenBank/DDBJ whole genome shotgun (WGS) entry which is preliminary data.</text>
</comment>
<evidence type="ECO:0000259" key="1">
    <source>
        <dbReference type="PROSITE" id="PS51471"/>
    </source>
</evidence>
<reference evidence="2 3" key="1">
    <citation type="submission" date="2024-05" db="EMBL/GenBank/DDBJ databases">
        <title>A draft genome resource for the thread blight pathogen Marasmius tenuissimus strain MS-2.</title>
        <authorList>
            <person name="Yulfo-Soto G.E."/>
            <person name="Baruah I.K."/>
            <person name="Amoako-Attah I."/>
            <person name="Bukari Y."/>
            <person name="Meinhardt L.W."/>
            <person name="Bailey B.A."/>
            <person name="Cohen S.P."/>
        </authorList>
    </citation>
    <scope>NUCLEOTIDE SEQUENCE [LARGE SCALE GENOMIC DNA]</scope>
    <source>
        <strain evidence="2 3">MS-2</strain>
    </source>
</reference>
<dbReference type="PROSITE" id="PS51471">
    <property type="entry name" value="FE2OG_OXY"/>
    <property type="match status" value="1"/>
</dbReference>
<dbReference type="Pfam" id="PF14226">
    <property type="entry name" value="DIOX_N"/>
    <property type="match status" value="2"/>
</dbReference>
<gene>
    <name evidence="2" type="ORF">AAF712_009073</name>
</gene>
<name>A0ABR2ZQP7_9AGAR</name>
<dbReference type="InterPro" id="IPR027443">
    <property type="entry name" value="IPNS-like_sf"/>
</dbReference>
<proteinExistence type="predicted"/>
<evidence type="ECO:0000313" key="2">
    <source>
        <dbReference type="EMBL" id="KAL0064005.1"/>
    </source>
</evidence>
<dbReference type="PANTHER" id="PTHR47990">
    <property type="entry name" value="2-OXOGLUTARATE (2OG) AND FE(II)-DEPENDENT OXYGENASE SUPERFAMILY PROTEIN-RELATED"/>
    <property type="match status" value="1"/>
</dbReference>
<dbReference type="Gene3D" id="2.60.120.330">
    <property type="entry name" value="B-lactam Antibiotic, Isopenicillin N Synthase, Chain"/>
    <property type="match status" value="2"/>
</dbReference>
<dbReference type="Pfam" id="PF03171">
    <property type="entry name" value="2OG-FeII_Oxy"/>
    <property type="match status" value="1"/>
</dbReference>
<organism evidence="2 3">
    <name type="scientific">Marasmius tenuissimus</name>
    <dbReference type="NCBI Taxonomy" id="585030"/>
    <lineage>
        <taxon>Eukaryota</taxon>
        <taxon>Fungi</taxon>
        <taxon>Dikarya</taxon>
        <taxon>Basidiomycota</taxon>
        <taxon>Agaricomycotina</taxon>
        <taxon>Agaricomycetes</taxon>
        <taxon>Agaricomycetidae</taxon>
        <taxon>Agaricales</taxon>
        <taxon>Marasmiineae</taxon>
        <taxon>Marasmiaceae</taxon>
        <taxon>Marasmius</taxon>
    </lineage>
</organism>
<dbReference type="InterPro" id="IPR044861">
    <property type="entry name" value="IPNS-like_FE2OG_OXY"/>
</dbReference>
<dbReference type="InterPro" id="IPR050231">
    <property type="entry name" value="Iron_ascorbate_oxido_reductase"/>
</dbReference>
<dbReference type="EMBL" id="JBBXMP010000069">
    <property type="protein sequence ID" value="KAL0064005.1"/>
    <property type="molecule type" value="Genomic_DNA"/>
</dbReference>
<evidence type="ECO:0000313" key="3">
    <source>
        <dbReference type="Proteomes" id="UP001437256"/>
    </source>
</evidence>
<sequence>MSLDTIPTIDFAKFGDGTCPESRAIAKKFFEACRDVGFAYLINTGIPQERVDGIFQWSAKLFELRTEVKKKAPHPPEGWRHCGYSGVGVEQISQMVFDTEELAVIRKGKFPDFKESFDIGDETSPARAGLENIWLPEEEIPGFREYALDYCQTCRAFQMEQLLPALSIGMGLDRDFFNRYHKNGENQLRLAHYPEAPTEVFETGEKGRIGAHTDYLTCTILFQDDVGGLEVESPSEPGVFIPAPPVPGAAVFNIGDLLMRWSNGEYLVDGFLKADLLKSTLHRVRAPPRKADDDGMTRKRFSVPYFIGADTEAVVDCIPGCWGPDKPKKYEPVNVAEYVDMRMNAAYAWTVSKVATSLNSMFDMTLELPWIFNRGHSRFGQGSTEHNGRPDMNAPETLRRRMALHSEDGFPLPSDLYPSPTMSIETIPVIDFAQFGDGTSLESQGITKKLYEACRDVGFAYLINTGIPQEKVNGMFEWSAKFFRLPFEVKNLKKASKAPEKRCSGYLGIGMARTSQMVSDSEKVVAIPSGKFPGLRESFAIFDETESVRPSFENVWFPEEDLPGFRKYALDYFQTCRAFQMEQLLPALSIGMGLDKDFFNEYHKNGENTLQLLHYPQAPAEEFESGKKLRIRAHTDFGTGTILF</sequence>
<accession>A0ABR2ZQP7</accession>
<dbReference type="PRINTS" id="PR00682">
    <property type="entry name" value="IPNSYNTHASE"/>
</dbReference>
<protein>
    <recommendedName>
        <fullName evidence="1">Fe2OG dioxygenase domain-containing protein</fullName>
    </recommendedName>
</protein>
<dbReference type="Proteomes" id="UP001437256">
    <property type="component" value="Unassembled WGS sequence"/>
</dbReference>
<feature type="domain" description="Fe2OG dioxygenase" evidence="1">
    <location>
        <begin position="184"/>
        <end position="309"/>
    </location>
</feature>
<dbReference type="SUPFAM" id="SSF51197">
    <property type="entry name" value="Clavaminate synthase-like"/>
    <property type="match status" value="2"/>
</dbReference>
<dbReference type="InterPro" id="IPR026992">
    <property type="entry name" value="DIOX_N"/>
</dbReference>
<keyword evidence="3" id="KW-1185">Reference proteome</keyword>